<sequence>MTQEIAKKGCAVIVGVGPGLGRSLALRFAKGGYHVALVSRSKTSTEPVAKEILTTHKNIKTLCLSVNTQEEDIKKAHKEIQTELGDVEVLCYNASTAHNGIKKKKGFNKKSITEVTQEEMMNAFNVSCVGAAIWSKVVVPAMIQNQKGTILFTG</sequence>
<comment type="caution">
    <text evidence="1">The sequence shown here is derived from an EMBL/GenBank/DDBJ whole genome shotgun (WGS) entry which is preliminary data.</text>
</comment>
<dbReference type="Gene3D" id="3.40.50.720">
    <property type="entry name" value="NAD(P)-binding Rossmann-like Domain"/>
    <property type="match status" value="1"/>
</dbReference>
<dbReference type="PANTHER" id="PTHR43431">
    <property type="entry name" value="OXIDOREDUCTASE, SHORT CHAIN DEHYDROGENASE/REDUCTASE FAMILY (AFU_ORTHOLOGUE AFUA_5G14000)"/>
    <property type="match status" value="1"/>
</dbReference>
<accession>X6MI28</accession>
<dbReference type="Proteomes" id="UP000023152">
    <property type="component" value="Unassembled WGS sequence"/>
</dbReference>
<name>X6MI28_RETFI</name>
<dbReference type="OrthoDB" id="5399006at2759"/>
<dbReference type="EMBL" id="ASPP01020841">
    <property type="protein sequence ID" value="ETO13087.1"/>
    <property type="molecule type" value="Genomic_DNA"/>
</dbReference>
<dbReference type="PANTHER" id="PTHR43431:SF7">
    <property type="entry name" value="OXIDOREDUCTASE, SHORT CHAIN DEHYDROGENASE_REDUCTASE FAMILY (AFU_ORTHOLOGUE AFUA_5G14000)"/>
    <property type="match status" value="1"/>
</dbReference>
<keyword evidence="2" id="KW-1185">Reference proteome</keyword>
<dbReference type="SUPFAM" id="SSF51735">
    <property type="entry name" value="NAD(P)-binding Rossmann-fold domains"/>
    <property type="match status" value="1"/>
</dbReference>
<dbReference type="PRINTS" id="PR00081">
    <property type="entry name" value="GDHRDH"/>
</dbReference>
<proteinExistence type="predicted"/>
<evidence type="ECO:0000313" key="1">
    <source>
        <dbReference type="EMBL" id="ETO13087.1"/>
    </source>
</evidence>
<dbReference type="AlphaFoldDB" id="X6MI28"/>
<evidence type="ECO:0000313" key="2">
    <source>
        <dbReference type="Proteomes" id="UP000023152"/>
    </source>
</evidence>
<gene>
    <name evidence="1" type="ORF">RFI_24289</name>
</gene>
<dbReference type="InterPro" id="IPR036291">
    <property type="entry name" value="NAD(P)-bd_dom_sf"/>
</dbReference>
<organism evidence="1 2">
    <name type="scientific">Reticulomyxa filosa</name>
    <dbReference type="NCBI Taxonomy" id="46433"/>
    <lineage>
        <taxon>Eukaryota</taxon>
        <taxon>Sar</taxon>
        <taxon>Rhizaria</taxon>
        <taxon>Retaria</taxon>
        <taxon>Foraminifera</taxon>
        <taxon>Monothalamids</taxon>
        <taxon>Reticulomyxidae</taxon>
        <taxon>Reticulomyxa</taxon>
    </lineage>
</organism>
<dbReference type="InterPro" id="IPR002347">
    <property type="entry name" value="SDR_fam"/>
</dbReference>
<protein>
    <submittedName>
        <fullName evidence="1">Short-chain dehydrogenase/reductase SDR</fullName>
    </submittedName>
</protein>
<dbReference type="Pfam" id="PF00106">
    <property type="entry name" value="adh_short"/>
    <property type="match status" value="1"/>
</dbReference>
<reference evidence="1 2" key="1">
    <citation type="journal article" date="2013" name="Curr. Biol.">
        <title>The Genome of the Foraminiferan Reticulomyxa filosa.</title>
        <authorList>
            <person name="Glockner G."/>
            <person name="Hulsmann N."/>
            <person name="Schleicher M."/>
            <person name="Noegel A.A."/>
            <person name="Eichinger L."/>
            <person name="Gallinger C."/>
            <person name="Pawlowski J."/>
            <person name="Sierra R."/>
            <person name="Euteneuer U."/>
            <person name="Pillet L."/>
            <person name="Moustafa A."/>
            <person name="Platzer M."/>
            <person name="Groth M."/>
            <person name="Szafranski K."/>
            <person name="Schliwa M."/>
        </authorList>
    </citation>
    <scope>NUCLEOTIDE SEQUENCE [LARGE SCALE GENOMIC DNA]</scope>
</reference>